<protein>
    <submittedName>
        <fullName evidence="11">Anticoagulant protein rhipilin 1</fullName>
    </submittedName>
</protein>
<evidence type="ECO:0000256" key="3">
    <source>
        <dbReference type="ARBA" id="ARBA00022690"/>
    </source>
</evidence>
<keyword evidence="4" id="KW-0722">Serine protease inhibitor</keyword>
<dbReference type="InterPro" id="IPR036880">
    <property type="entry name" value="Kunitz_BPTI_sf"/>
</dbReference>
<feature type="compositionally biased region" description="Basic and acidic residues" evidence="8">
    <location>
        <begin position="70"/>
        <end position="82"/>
    </location>
</feature>
<dbReference type="GO" id="GO:0005615">
    <property type="term" value="C:extracellular space"/>
    <property type="evidence" value="ECO:0007669"/>
    <property type="project" value="TreeGrafter"/>
</dbReference>
<sequence length="215" mass="24218">MRFFQYALVACFIVSVIADEEDEQDESSERRHSDEKRTRSRGRTSKTSRETTTARRNSENNNGDSSQEGEDNHRNTRRKPPESAENTNQNREGEGDNGSTGRRRRVNEEGESGAGTAGSPSRLTPGRSIGMGIDWARLTPRCYFKPEEGNCAGLHSLKRWYFDSDSQTCKAFSFPVCKKKAGAFLSCKLCMGMCLKTKRGKDKARWIRKVCGTKL</sequence>
<evidence type="ECO:0000256" key="4">
    <source>
        <dbReference type="ARBA" id="ARBA00022900"/>
    </source>
</evidence>
<reference evidence="11" key="1">
    <citation type="journal article" date="2017" name="Parasit. Vectors">
        <title>Sialotranscriptomics of Rhipicephalus zambeziensis reveals intricate expression profiles of secretory proteins and suggests tight temporal transcriptional regulation during blood-feeding.</title>
        <authorList>
            <person name="de Castro M.H."/>
            <person name="de Klerk D."/>
            <person name="Pienaar R."/>
            <person name="Rees D.J.G."/>
            <person name="Mans B.J."/>
        </authorList>
    </citation>
    <scope>NUCLEOTIDE SEQUENCE</scope>
    <source>
        <tissue evidence="11">Salivary glands</tissue>
    </source>
</reference>
<dbReference type="InterPro" id="IPR002223">
    <property type="entry name" value="Kunitz_BPTI"/>
</dbReference>
<keyword evidence="3" id="KW-0646">Protease inhibitor</keyword>
<dbReference type="SUPFAM" id="SSF57362">
    <property type="entry name" value="BPTI-like"/>
    <property type="match status" value="1"/>
</dbReference>
<dbReference type="InterPro" id="IPR050098">
    <property type="entry name" value="TFPI/VKTCI-like"/>
</dbReference>
<dbReference type="PANTHER" id="PTHR10083:SF376">
    <property type="entry name" value="SERINE PEPTIDASE INHIBITOR, KUNITZ TYPE, 3"/>
    <property type="match status" value="1"/>
</dbReference>
<dbReference type="Gene3D" id="4.10.410.10">
    <property type="entry name" value="Pancreatic trypsin inhibitor Kunitz domain"/>
    <property type="match status" value="1"/>
</dbReference>
<keyword evidence="9" id="KW-0732">Signal</keyword>
<feature type="chain" id="PRO_5012171932" evidence="9">
    <location>
        <begin position="19"/>
        <end position="215"/>
    </location>
</feature>
<evidence type="ECO:0000256" key="8">
    <source>
        <dbReference type="SAM" id="MobiDB-lite"/>
    </source>
</evidence>
<feature type="signal peptide" evidence="9">
    <location>
        <begin position="1"/>
        <end position="18"/>
    </location>
</feature>
<dbReference type="PROSITE" id="PS50279">
    <property type="entry name" value="BPTI_KUNITZ_2"/>
    <property type="match status" value="1"/>
</dbReference>
<comment type="subcellular location">
    <subcellularLocation>
        <location evidence="1">Secreted</location>
    </subcellularLocation>
</comment>
<dbReference type="EMBL" id="GFPF01000281">
    <property type="protein sequence ID" value="MAA11427.1"/>
    <property type="molecule type" value="Transcribed_RNA"/>
</dbReference>
<keyword evidence="6" id="KW-1199">Hemostasis impairing toxin</keyword>
<feature type="compositionally biased region" description="Basic and acidic residues" evidence="8">
    <location>
        <begin position="47"/>
        <end position="58"/>
    </location>
</feature>
<dbReference type="Pfam" id="PF00014">
    <property type="entry name" value="Kunitz_BPTI"/>
    <property type="match status" value="1"/>
</dbReference>
<evidence type="ECO:0000256" key="6">
    <source>
        <dbReference type="ARBA" id="ARBA00023240"/>
    </source>
</evidence>
<keyword evidence="5" id="KW-1015">Disulfide bond</keyword>
<keyword evidence="2" id="KW-0964">Secreted</keyword>
<feature type="domain" description="BPTI/Kunitz inhibitor" evidence="10">
    <location>
        <begin position="142"/>
        <end position="194"/>
    </location>
</feature>
<name>A0A224Y1H7_9ACAR</name>
<feature type="region of interest" description="Disordered" evidence="8">
    <location>
        <begin position="19"/>
        <end position="128"/>
    </location>
</feature>
<evidence type="ECO:0000256" key="5">
    <source>
        <dbReference type="ARBA" id="ARBA00023157"/>
    </source>
</evidence>
<dbReference type="AlphaFoldDB" id="A0A224Y1H7"/>
<accession>A0A224Y1H7</accession>
<keyword evidence="6" id="KW-0800">Toxin</keyword>
<proteinExistence type="predicted"/>
<evidence type="ECO:0000256" key="2">
    <source>
        <dbReference type="ARBA" id="ARBA00022525"/>
    </source>
</evidence>
<dbReference type="PANTHER" id="PTHR10083">
    <property type="entry name" value="KUNITZ-TYPE PROTEASE INHIBITOR-RELATED"/>
    <property type="match status" value="1"/>
</dbReference>
<evidence type="ECO:0000256" key="9">
    <source>
        <dbReference type="SAM" id="SignalP"/>
    </source>
</evidence>
<dbReference type="GO" id="GO:0004867">
    <property type="term" value="F:serine-type endopeptidase inhibitor activity"/>
    <property type="evidence" value="ECO:0007669"/>
    <property type="project" value="UniProtKB-KW"/>
</dbReference>
<evidence type="ECO:0000259" key="10">
    <source>
        <dbReference type="PROSITE" id="PS50279"/>
    </source>
</evidence>
<feature type="compositionally biased region" description="Basic and acidic residues" evidence="8">
    <location>
        <begin position="27"/>
        <end position="37"/>
    </location>
</feature>
<keyword evidence="7" id="KW-1203">Blood coagulation cascade inhibiting toxin</keyword>
<evidence type="ECO:0000256" key="7">
    <source>
        <dbReference type="ARBA" id="ARBA00034146"/>
    </source>
</evidence>
<organism evidence="11">
    <name type="scientific">Rhipicephalus zambeziensis</name>
    <dbReference type="NCBI Taxonomy" id="60191"/>
    <lineage>
        <taxon>Eukaryota</taxon>
        <taxon>Metazoa</taxon>
        <taxon>Ecdysozoa</taxon>
        <taxon>Arthropoda</taxon>
        <taxon>Chelicerata</taxon>
        <taxon>Arachnida</taxon>
        <taxon>Acari</taxon>
        <taxon>Parasitiformes</taxon>
        <taxon>Ixodida</taxon>
        <taxon>Ixodoidea</taxon>
        <taxon>Ixodidae</taxon>
        <taxon>Rhipicephalinae</taxon>
        <taxon>Rhipicephalus</taxon>
        <taxon>Rhipicephalus</taxon>
    </lineage>
</organism>
<dbReference type="SMART" id="SM00131">
    <property type="entry name" value="KU"/>
    <property type="match status" value="1"/>
</dbReference>
<evidence type="ECO:0000313" key="11">
    <source>
        <dbReference type="EMBL" id="MAA11427.1"/>
    </source>
</evidence>
<evidence type="ECO:0000256" key="1">
    <source>
        <dbReference type="ARBA" id="ARBA00004613"/>
    </source>
</evidence>